<name>B7KG16_GLOC7</name>
<evidence type="ECO:0000313" key="2">
    <source>
        <dbReference type="Proteomes" id="UP000002384"/>
    </source>
</evidence>
<protein>
    <submittedName>
        <fullName evidence="1">Uncharacterized protein</fullName>
    </submittedName>
</protein>
<gene>
    <name evidence="1" type="ordered locus">PCC7424_0753</name>
</gene>
<reference evidence="2" key="1">
    <citation type="journal article" date="2011" name="MBio">
        <title>Novel metabolic attributes of the genus Cyanothece, comprising a group of unicellular nitrogen-fixing Cyanobacteria.</title>
        <authorList>
            <person name="Bandyopadhyay A."/>
            <person name="Elvitigala T."/>
            <person name="Welsh E."/>
            <person name="Stockel J."/>
            <person name="Liberton M."/>
            <person name="Min H."/>
            <person name="Sherman L.A."/>
            <person name="Pakrasi H.B."/>
        </authorList>
    </citation>
    <scope>NUCLEOTIDE SEQUENCE [LARGE SCALE GENOMIC DNA]</scope>
    <source>
        <strain evidence="2">PCC 7424</strain>
    </source>
</reference>
<dbReference type="Proteomes" id="UP000002384">
    <property type="component" value="Chromosome"/>
</dbReference>
<keyword evidence="2" id="KW-1185">Reference proteome</keyword>
<accession>B7KG16</accession>
<dbReference type="RefSeq" id="WP_012598156.1">
    <property type="nucleotide sequence ID" value="NC_011729.1"/>
</dbReference>
<evidence type="ECO:0000313" key="1">
    <source>
        <dbReference type="EMBL" id="ACK69209.1"/>
    </source>
</evidence>
<proteinExistence type="predicted"/>
<organism evidence="1 2">
    <name type="scientific">Gloeothece citriformis (strain PCC 7424)</name>
    <name type="common">Cyanothece sp. (strain PCC 7424)</name>
    <dbReference type="NCBI Taxonomy" id="65393"/>
    <lineage>
        <taxon>Bacteria</taxon>
        <taxon>Bacillati</taxon>
        <taxon>Cyanobacteriota</taxon>
        <taxon>Cyanophyceae</taxon>
        <taxon>Oscillatoriophycideae</taxon>
        <taxon>Chroococcales</taxon>
        <taxon>Aphanothecaceae</taxon>
        <taxon>Gloeothece</taxon>
        <taxon>Gloeothece citriformis</taxon>
    </lineage>
</organism>
<sequence>MGHKKSLKPSLTRISRSKINTDKPVYQMLRGIESKIEYHPFLEDWGNSYQSILRTALSI</sequence>
<dbReference type="EMBL" id="CP001291">
    <property type="protein sequence ID" value="ACK69209.1"/>
    <property type="molecule type" value="Genomic_DNA"/>
</dbReference>
<dbReference type="AlphaFoldDB" id="B7KG16"/>
<dbReference type="HOGENOM" id="CLU_2952712_0_0_3"/>
<dbReference type="KEGG" id="cyc:PCC7424_0753"/>